<keyword evidence="1" id="KW-0687">Ribonucleoprotein</keyword>
<gene>
    <name evidence="1" type="ORF">STAS_08261</name>
</gene>
<keyword evidence="1" id="KW-0689">Ribosomal protein</keyword>
<dbReference type="Proteomes" id="UP000325081">
    <property type="component" value="Unassembled WGS sequence"/>
</dbReference>
<sequence>MKEEKASDPDERDKGLVLFTCASKICFYLEKRQRQHSLEVLRSQVEAEKLLVSPSNEIRIAAATTQTEISARGADFEQSNETNHHYHASTFKLSKPKRSNLRKKDARSVIIKRSKDVVKLKEERCTFGDIKGEQRCCEVGGLISIELMHFLVRLFKIWKLKWII</sequence>
<evidence type="ECO:0000313" key="1">
    <source>
        <dbReference type="EMBL" id="GER32200.1"/>
    </source>
</evidence>
<evidence type="ECO:0000313" key="2">
    <source>
        <dbReference type="Proteomes" id="UP000325081"/>
    </source>
</evidence>
<proteinExistence type="predicted"/>
<accession>A0A5A7PHE6</accession>
<organism evidence="1 2">
    <name type="scientific">Striga asiatica</name>
    <name type="common">Asiatic witchweed</name>
    <name type="synonym">Buchnera asiatica</name>
    <dbReference type="NCBI Taxonomy" id="4170"/>
    <lineage>
        <taxon>Eukaryota</taxon>
        <taxon>Viridiplantae</taxon>
        <taxon>Streptophyta</taxon>
        <taxon>Embryophyta</taxon>
        <taxon>Tracheophyta</taxon>
        <taxon>Spermatophyta</taxon>
        <taxon>Magnoliopsida</taxon>
        <taxon>eudicotyledons</taxon>
        <taxon>Gunneridae</taxon>
        <taxon>Pentapetalae</taxon>
        <taxon>asterids</taxon>
        <taxon>lamiids</taxon>
        <taxon>Lamiales</taxon>
        <taxon>Orobanchaceae</taxon>
        <taxon>Buchnereae</taxon>
        <taxon>Striga</taxon>
    </lineage>
</organism>
<dbReference type="GO" id="GO:0005840">
    <property type="term" value="C:ribosome"/>
    <property type="evidence" value="ECO:0007669"/>
    <property type="project" value="UniProtKB-KW"/>
</dbReference>
<name>A0A5A7PHE6_STRAF</name>
<reference evidence="2" key="1">
    <citation type="journal article" date="2019" name="Curr. Biol.">
        <title>Genome Sequence of Striga asiatica Provides Insight into the Evolution of Plant Parasitism.</title>
        <authorList>
            <person name="Yoshida S."/>
            <person name="Kim S."/>
            <person name="Wafula E.K."/>
            <person name="Tanskanen J."/>
            <person name="Kim Y.M."/>
            <person name="Honaas L."/>
            <person name="Yang Z."/>
            <person name="Spallek T."/>
            <person name="Conn C.E."/>
            <person name="Ichihashi Y."/>
            <person name="Cheong K."/>
            <person name="Cui S."/>
            <person name="Der J.P."/>
            <person name="Gundlach H."/>
            <person name="Jiao Y."/>
            <person name="Hori C."/>
            <person name="Ishida J.K."/>
            <person name="Kasahara H."/>
            <person name="Kiba T."/>
            <person name="Kim M.S."/>
            <person name="Koo N."/>
            <person name="Laohavisit A."/>
            <person name="Lee Y.H."/>
            <person name="Lumba S."/>
            <person name="McCourt P."/>
            <person name="Mortimer J.C."/>
            <person name="Mutuku J.M."/>
            <person name="Nomura T."/>
            <person name="Sasaki-Sekimoto Y."/>
            <person name="Seto Y."/>
            <person name="Wang Y."/>
            <person name="Wakatake T."/>
            <person name="Sakakibara H."/>
            <person name="Demura T."/>
            <person name="Yamaguchi S."/>
            <person name="Yoneyama K."/>
            <person name="Manabe R.I."/>
            <person name="Nelson D.C."/>
            <person name="Schulman A.H."/>
            <person name="Timko M.P."/>
            <person name="dePamphilis C.W."/>
            <person name="Choi D."/>
            <person name="Shirasu K."/>
        </authorList>
    </citation>
    <scope>NUCLEOTIDE SEQUENCE [LARGE SCALE GENOMIC DNA]</scope>
    <source>
        <strain evidence="2">cv. UVA1</strain>
    </source>
</reference>
<dbReference type="EMBL" id="BKCP01004572">
    <property type="protein sequence ID" value="GER32200.1"/>
    <property type="molecule type" value="Genomic_DNA"/>
</dbReference>
<comment type="caution">
    <text evidence="1">The sequence shown here is derived from an EMBL/GenBank/DDBJ whole genome shotgun (WGS) entry which is preliminary data.</text>
</comment>
<dbReference type="AlphaFoldDB" id="A0A5A7PHE6"/>
<keyword evidence="2" id="KW-1185">Reference proteome</keyword>
<feature type="non-terminal residue" evidence="1">
    <location>
        <position position="164"/>
    </location>
</feature>
<protein>
    <submittedName>
        <fullName evidence="1">60S ribosomal protein L38</fullName>
    </submittedName>
</protein>